<accession>A0A5N6NT57</accession>
<dbReference type="InterPro" id="IPR000270">
    <property type="entry name" value="PB1_dom"/>
</dbReference>
<evidence type="ECO:0000313" key="3">
    <source>
        <dbReference type="Proteomes" id="UP000326396"/>
    </source>
</evidence>
<keyword evidence="3" id="KW-1185">Reference proteome</keyword>
<dbReference type="PROSITE" id="PS51745">
    <property type="entry name" value="PB1"/>
    <property type="match status" value="1"/>
</dbReference>
<organism evidence="2 3">
    <name type="scientific">Mikania micrantha</name>
    <name type="common">bitter vine</name>
    <dbReference type="NCBI Taxonomy" id="192012"/>
    <lineage>
        <taxon>Eukaryota</taxon>
        <taxon>Viridiplantae</taxon>
        <taxon>Streptophyta</taxon>
        <taxon>Embryophyta</taxon>
        <taxon>Tracheophyta</taxon>
        <taxon>Spermatophyta</taxon>
        <taxon>Magnoliopsida</taxon>
        <taxon>eudicotyledons</taxon>
        <taxon>Gunneridae</taxon>
        <taxon>Pentapetalae</taxon>
        <taxon>asterids</taxon>
        <taxon>campanulids</taxon>
        <taxon>Asterales</taxon>
        <taxon>Asteraceae</taxon>
        <taxon>Asteroideae</taxon>
        <taxon>Heliantheae alliance</taxon>
        <taxon>Eupatorieae</taxon>
        <taxon>Mikania</taxon>
    </lineage>
</organism>
<evidence type="ECO:0000313" key="2">
    <source>
        <dbReference type="EMBL" id="KAD5317313.1"/>
    </source>
</evidence>
<feature type="domain" description="PB1" evidence="1">
    <location>
        <begin position="504"/>
        <end position="581"/>
    </location>
</feature>
<dbReference type="InterPro" id="IPR045012">
    <property type="entry name" value="NLP"/>
</dbReference>
<dbReference type="InterPro" id="IPR055081">
    <property type="entry name" value="NLP1-9_GAF"/>
</dbReference>
<dbReference type="Proteomes" id="UP000326396">
    <property type="component" value="Linkage Group LG17"/>
</dbReference>
<dbReference type="SUPFAM" id="SSF54277">
    <property type="entry name" value="CAD &amp; PB1 domains"/>
    <property type="match status" value="1"/>
</dbReference>
<dbReference type="Pfam" id="PF22922">
    <property type="entry name" value="GAF_NLP"/>
    <property type="match status" value="1"/>
</dbReference>
<dbReference type="Pfam" id="PF00564">
    <property type="entry name" value="PB1"/>
    <property type="match status" value="1"/>
</dbReference>
<dbReference type="PANTHER" id="PTHR32002">
    <property type="entry name" value="PROTEIN NLP8"/>
    <property type="match status" value="1"/>
</dbReference>
<dbReference type="InterPro" id="IPR053793">
    <property type="entry name" value="PB1-like"/>
</dbReference>
<sequence length="581" mass="65779">MLWNKISLEQPRVPVSGVSRYLTPLWVSGNEEPRDGPCQSDSSSSQSIITDTGFQLQKMNLFPHHQVSVSFKIRAALKLLTFREQHVIVQFWSPREVGKLQLLTTIDQPFGVGVASEALCFYRRDSEHNAFLVDKDHEEDLSPPARVFRRGLPEWTYDLNNYKTKDFPQLDCAIRCGLYGYLALPVFDSSTGLCVGVLELLTSVKYTSYAFEVQQVHKALKAEHLSSPEVFDHPIPKALYERKQIELDKIFVILKNVCNIRSLPLAQAWTVSPSSSFVSNNKVIEKTCSSFDTRCIGKVCMSSANLPFHVRDMGMWRFRKACRKQHLDKHSAFVGKALLARGSCYVENVSELSEEEYPLVHNARMSGLTGCFAVFLHSVESDVDYVMEFFLPLDIKDSPHVLNLVQTLKHTVKTVSGFELGDLSFIEVVGPPMDLSVNKTDSSDSESIVTTNSEPEYASVRDQWPLTNDCIEEICDNFTVEKSNLSKQNRKRKRDSDTTLSISKVMVNATFNKSMERFTFPLFHGLSKLKNKVAKRFMLEGQKLRLKYIDEDDDLILICCDDDLKSALDASGNMNLICLEG</sequence>
<dbReference type="EMBL" id="SZYD01000009">
    <property type="protein sequence ID" value="KAD5317313.1"/>
    <property type="molecule type" value="Genomic_DNA"/>
</dbReference>
<dbReference type="GO" id="GO:0003700">
    <property type="term" value="F:DNA-binding transcription factor activity"/>
    <property type="evidence" value="ECO:0007669"/>
    <property type="project" value="InterPro"/>
</dbReference>
<dbReference type="CDD" id="cd05992">
    <property type="entry name" value="PB1"/>
    <property type="match status" value="1"/>
</dbReference>
<name>A0A5N6NT57_9ASTR</name>
<protein>
    <recommendedName>
        <fullName evidence="1">PB1 domain-containing protein</fullName>
    </recommendedName>
</protein>
<dbReference type="SMART" id="SM00666">
    <property type="entry name" value="PB1"/>
    <property type="match status" value="1"/>
</dbReference>
<evidence type="ECO:0000259" key="1">
    <source>
        <dbReference type="PROSITE" id="PS51745"/>
    </source>
</evidence>
<gene>
    <name evidence="2" type="ORF">E3N88_17259</name>
</gene>
<dbReference type="PANTHER" id="PTHR32002:SF35">
    <property type="entry name" value="PROTEIN NLP6"/>
    <property type="match status" value="1"/>
</dbReference>
<proteinExistence type="predicted"/>
<dbReference type="Gene3D" id="3.10.20.90">
    <property type="entry name" value="Phosphatidylinositol 3-kinase Catalytic Subunit, Chain A, domain 1"/>
    <property type="match status" value="1"/>
</dbReference>
<comment type="caution">
    <text evidence="2">The sequence shown here is derived from an EMBL/GenBank/DDBJ whole genome shotgun (WGS) entry which is preliminary data.</text>
</comment>
<dbReference type="OrthoDB" id="1725115at2759"/>
<dbReference type="AlphaFoldDB" id="A0A5N6NT57"/>
<reference evidence="2 3" key="1">
    <citation type="submission" date="2019-05" db="EMBL/GenBank/DDBJ databases">
        <title>Mikania micrantha, genome provides insights into the molecular mechanism of rapid growth.</title>
        <authorList>
            <person name="Liu B."/>
        </authorList>
    </citation>
    <scope>NUCLEOTIDE SEQUENCE [LARGE SCALE GENOMIC DNA]</scope>
    <source>
        <strain evidence="2">NLD-2019</strain>
        <tissue evidence="2">Leaf</tissue>
    </source>
</reference>